<dbReference type="EMBL" id="BMMZ01000001">
    <property type="protein sequence ID" value="GGL51070.1"/>
    <property type="molecule type" value="Genomic_DNA"/>
</dbReference>
<dbReference type="RefSeq" id="WP_188893710.1">
    <property type="nucleotide sequence ID" value="NZ_BMMZ01000001.1"/>
</dbReference>
<comment type="caution">
    <text evidence="3">The sequence shown here is derived from an EMBL/GenBank/DDBJ whole genome shotgun (WGS) entry which is preliminary data.</text>
</comment>
<feature type="transmembrane region" description="Helical" evidence="2">
    <location>
        <begin position="51"/>
        <end position="73"/>
    </location>
</feature>
<proteinExistence type="predicted"/>
<feature type="region of interest" description="Disordered" evidence="1">
    <location>
        <begin position="83"/>
        <end position="102"/>
    </location>
</feature>
<keyword evidence="2" id="KW-1133">Transmembrane helix</keyword>
<keyword evidence="2" id="KW-0472">Membrane</keyword>
<reference evidence="3" key="1">
    <citation type="journal article" date="2014" name="Int. J. Syst. Evol. Microbiol.">
        <title>Complete genome sequence of Corynebacterium casei LMG S-19264T (=DSM 44701T), isolated from a smear-ripened cheese.</title>
        <authorList>
            <consortium name="US DOE Joint Genome Institute (JGI-PGF)"/>
            <person name="Walter F."/>
            <person name="Albersmeier A."/>
            <person name="Kalinowski J."/>
            <person name="Ruckert C."/>
        </authorList>
    </citation>
    <scope>NUCLEOTIDE SEQUENCE</scope>
    <source>
        <strain evidence="3">CGMCC 4.7306</strain>
    </source>
</reference>
<sequence length="278" mass="29948">MIRVIDHDEALDEVVGRELGRLVDLAPPPDADPGADLVRGRERRRHLRRRSVGGVVAATVAVLIMVLVGVAVLPRIGPGHARSLPVSPADPPTQQPTMSGPDAEIAAESRQLDKVLYPKVRAAVYGHLDPHHRRIVDTYKAFNSWDEDPQPEQLTGVGGQFTWYNATGPGVGQIEVDISRDTTNTYAASFCDKTSASYDGSTCHRISPKGVAGARSITMIRLPDDAGGFGVEVETTGGQLVTVLAEGKNGGYDFDPDEFFPFSAKDLIPVAADPRMRM</sequence>
<accession>A0A917S1K4</accession>
<dbReference type="Proteomes" id="UP000613840">
    <property type="component" value="Unassembled WGS sequence"/>
</dbReference>
<keyword evidence="4" id="KW-1185">Reference proteome</keyword>
<evidence type="ECO:0000256" key="1">
    <source>
        <dbReference type="SAM" id="MobiDB-lite"/>
    </source>
</evidence>
<reference evidence="3" key="2">
    <citation type="submission" date="2020-09" db="EMBL/GenBank/DDBJ databases">
        <authorList>
            <person name="Sun Q."/>
            <person name="Zhou Y."/>
        </authorList>
    </citation>
    <scope>NUCLEOTIDE SEQUENCE</scope>
    <source>
        <strain evidence="3">CGMCC 4.7306</strain>
    </source>
</reference>
<evidence type="ECO:0000313" key="3">
    <source>
        <dbReference type="EMBL" id="GGL51070.1"/>
    </source>
</evidence>
<name>A0A917S1K4_9ACTN</name>
<keyword evidence="2" id="KW-0812">Transmembrane</keyword>
<protein>
    <submittedName>
        <fullName evidence="3">Uncharacterized protein</fullName>
    </submittedName>
</protein>
<dbReference type="AlphaFoldDB" id="A0A917S1K4"/>
<organism evidence="3 4">
    <name type="scientific">Microlunatus endophyticus</name>
    <dbReference type="NCBI Taxonomy" id="1716077"/>
    <lineage>
        <taxon>Bacteria</taxon>
        <taxon>Bacillati</taxon>
        <taxon>Actinomycetota</taxon>
        <taxon>Actinomycetes</taxon>
        <taxon>Propionibacteriales</taxon>
        <taxon>Propionibacteriaceae</taxon>
        <taxon>Microlunatus</taxon>
    </lineage>
</organism>
<gene>
    <name evidence="3" type="ORF">GCM10011575_06690</name>
</gene>
<evidence type="ECO:0000313" key="4">
    <source>
        <dbReference type="Proteomes" id="UP000613840"/>
    </source>
</evidence>
<evidence type="ECO:0000256" key="2">
    <source>
        <dbReference type="SAM" id="Phobius"/>
    </source>
</evidence>